<protein>
    <submittedName>
        <fullName evidence="2">Uncharacterized protein</fullName>
    </submittedName>
</protein>
<evidence type="ECO:0000256" key="1">
    <source>
        <dbReference type="SAM" id="MobiDB-lite"/>
    </source>
</evidence>
<dbReference type="Proteomes" id="UP001160301">
    <property type="component" value="Unassembled WGS sequence"/>
</dbReference>
<comment type="caution">
    <text evidence="2">The sequence shown here is derived from an EMBL/GenBank/DDBJ whole genome shotgun (WGS) entry which is preliminary data.</text>
</comment>
<name>A0ABT6NJH9_9BACT</name>
<feature type="compositionally biased region" description="Basic and acidic residues" evidence="1">
    <location>
        <begin position="65"/>
        <end position="82"/>
    </location>
</feature>
<organism evidence="2 3">
    <name type="scientific">Polyangium sorediatum</name>
    <dbReference type="NCBI Taxonomy" id="889274"/>
    <lineage>
        <taxon>Bacteria</taxon>
        <taxon>Pseudomonadati</taxon>
        <taxon>Myxococcota</taxon>
        <taxon>Polyangia</taxon>
        <taxon>Polyangiales</taxon>
        <taxon>Polyangiaceae</taxon>
        <taxon>Polyangium</taxon>
    </lineage>
</organism>
<keyword evidence="3" id="KW-1185">Reference proteome</keyword>
<sequence>MTPMRIYLYQAFASNNSGSYTLVGTFKDEATAEEVARLLAEVSAAHSAWLERPRGADDGPSPLDELVKREGLRGDKPGRDDDWPLYDGGPQVVAAGKQVLFYCSFTLTMPAVIGELFYARGGRVQMELDHAHAEIAVEFDIWLPYDKIKDKDERREKLDAFEARLADELSAWTRRDEEDTRPQIEPAWYHGEWGTRHVAVVFRDLVEGVQGVRTLAREMAVELHFKVWECPHGVPDPFALLRGPRIEE</sequence>
<gene>
    <name evidence="2" type="ORF">QHF89_03160</name>
</gene>
<feature type="region of interest" description="Disordered" evidence="1">
    <location>
        <begin position="51"/>
        <end position="83"/>
    </location>
</feature>
<dbReference type="PROSITE" id="PS50007">
    <property type="entry name" value="PIPLC_X_DOMAIN"/>
    <property type="match status" value="1"/>
</dbReference>
<accession>A0ABT6NJH9</accession>
<proteinExistence type="predicted"/>
<dbReference type="EMBL" id="JARZHI010000002">
    <property type="protein sequence ID" value="MDI1428468.1"/>
    <property type="molecule type" value="Genomic_DNA"/>
</dbReference>
<evidence type="ECO:0000313" key="2">
    <source>
        <dbReference type="EMBL" id="MDI1428468.1"/>
    </source>
</evidence>
<evidence type="ECO:0000313" key="3">
    <source>
        <dbReference type="Proteomes" id="UP001160301"/>
    </source>
</evidence>
<dbReference type="RefSeq" id="WP_284719983.1">
    <property type="nucleotide sequence ID" value="NZ_JARZHI010000002.1"/>
</dbReference>
<reference evidence="2 3" key="1">
    <citation type="submission" date="2023-04" db="EMBL/GenBank/DDBJ databases">
        <title>The genome sequence of Polyangium sorediatum DSM14670.</title>
        <authorList>
            <person name="Zhang X."/>
        </authorList>
    </citation>
    <scope>NUCLEOTIDE SEQUENCE [LARGE SCALE GENOMIC DNA]</scope>
    <source>
        <strain evidence="2 3">DSM 14670</strain>
    </source>
</reference>